<protein>
    <recommendedName>
        <fullName evidence="7">Peptidyl-prolyl cis-trans isomerase</fullName>
        <ecNumber evidence="7">5.2.1.8</ecNumber>
    </recommendedName>
</protein>
<comment type="catalytic activity">
    <reaction evidence="1 6 7">
        <text>[protein]-peptidylproline (omega=180) = [protein]-peptidylproline (omega=0)</text>
        <dbReference type="Rhea" id="RHEA:16237"/>
        <dbReference type="Rhea" id="RHEA-COMP:10747"/>
        <dbReference type="Rhea" id="RHEA-COMP:10748"/>
        <dbReference type="ChEBI" id="CHEBI:83833"/>
        <dbReference type="ChEBI" id="CHEBI:83834"/>
        <dbReference type="EC" id="5.2.1.8"/>
    </reaction>
</comment>
<feature type="chain" id="PRO_5031307391" description="Peptidyl-prolyl cis-trans isomerase" evidence="8">
    <location>
        <begin position="26"/>
        <end position="233"/>
    </location>
</feature>
<comment type="similarity">
    <text evidence="2 7">Belongs to the FKBP-type PPIase family.</text>
</comment>
<dbReference type="SUPFAM" id="SSF54534">
    <property type="entry name" value="FKBP-like"/>
    <property type="match status" value="1"/>
</dbReference>
<dbReference type="EMBL" id="JACHHX010000010">
    <property type="protein sequence ID" value="MBB5015756.1"/>
    <property type="molecule type" value="Genomic_DNA"/>
</dbReference>
<dbReference type="PROSITE" id="PS50059">
    <property type="entry name" value="FKBP_PPIASE"/>
    <property type="match status" value="1"/>
</dbReference>
<dbReference type="GO" id="GO:0006457">
    <property type="term" value="P:protein folding"/>
    <property type="evidence" value="ECO:0007669"/>
    <property type="project" value="InterPro"/>
</dbReference>
<organism evidence="10 11">
    <name type="scientific">Rehaibacterium terrae</name>
    <dbReference type="NCBI Taxonomy" id="1341696"/>
    <lineage>
        <taxon>Bacteria</taxon>
        <taxon>Pseudomonadati</taxon>
        <taxon>Pseudomonadota</taxon>
        <taxon>Gammaproteobacteria</taxon>
        <taxon>Lysobacterales</taxon>
        <taxon>Lysobacteraceae</taxon>
        <taxon>Rehaibacterium</taxon>
    </lineage>
</organism>
<evidence type="ECO:0000256" key="7">
    <source>
        <dbReference type="RuleBase" id="RU003915"/>
    </source>
</evidence>
<dbReference type="Gene3D" id="3.10.50.40">
    <property type="match status" value="1"/>
</dbReference>
<evidence type="ECO:0000256" key="6">
    <source>
        <dbReference type="PROSITE-ProRule" id="PRU00277"/>
    </source>
</evidence>
<comment type="caution">
    <text evidence="10">The sequence shown here is derived from an EMBL/GenBank/DDBJ whole genome shotgun (WGS) entry which is preliminary data.</text>
</comment>
<keyword evidence="11" id="KW-1185">Reference proteome</keyword>
<proteinExistence type="inferred from homology"/>
<keyword evidence="4 6" id="KW-0697">Rotamase</keyword>
<dbReference type="InterPro" id="IPR046357">
    <property type="entry name" value="PPIase_dom_sf"/>
</dbReference>
<name>A0A7W7Y0C9_9GAMM</name>
<dbReference type="AlphaFoldDB" id="A0A7W7Y0C9"/>
<accession>A0A7W7Y0C9</accession>
<feature type="domain" description="PPIase FKBP-type" evidence="9">
    <location>
        <begin position="146"/>
        <end position="232"/>
    </location>
</feature>
<dbReference type="InterPro" id="IPR001179">
    <property type="entry name" value="PPIase_FKBP_dom"/>
</dbReference>
<evidence type="ECO:0000256" key="3">
    <source>
        <dbReference type="ARBA" id="ARBA00022729"/>
    </source>
</evidence>
<evidence type="ECO:0000256" key="5">
    <source>
        <dbReference type="ARBA" id="ARBA00023235"/>
    </source>
</evidence>
<keyword evidence="5 6" id="KW-0413">Isomerase</keyword>
<dbReference type="Pfam" id="PF00254">
    <property type="entry name" value="FKBP_C"/>
    <property type="match status" value="1"/>
</dbReference>
<sequence>MKSFLRHSATALAVTAALAAGTAFAKDKLETEKDKVSYMVGMDVARSLTPIRDELDPAVLAQAIQTVLAGGKPLMTDEEGEAVRAAFMQKLQQKQAAEQQALAEKNLREGEAFLAANKDKPGVQTTASGLQYQVIRQGNGPRPTATDTVRVHYAGTLLDGTKFDSSYDRGQPAQFALNQVIPGWTEGVQLMPVGAKYKFWIPGNLAYGDRGTPGPIGPNQTLVFEVELLEVVK</sequence>
<evidence type="ECO:0000313" key="10">
    <source>
        <dbReference type="EMBL" id="MBB5015756.1"/>
    </source>
</evidence>
<evidence type="ECO:0000256" key="8">
    <source>
        <dbReference type="SAM" id="SignalP"/>
    </source>
</evidence>
<dbReference type="RefSeq" id="WP_183948427.1">
    <property type="nucleotide sequence ID" value="NZ_JACHHX010000010.1"/>
</dbReference>
<gene>
    <name evidence="10" type="ORF">HNQ58_001664</name>
</gene>
<dbReference type="FunFam" id="3.10.50.40:FF:000045">
    <property type="entry name" value="Peptidyl-prolyl cis-trans isomerase"/>
    <property type="match status" value="1"/>
</dbReference>
<evidence type="ECO:0000256" key="1">
    <source>
        <dbReference type="ARBA" id="ARBA00000971"/>
    </source>
</evidence>
<evidence type="ECO:0000313" key="11">
    <source>
        <dbReference type="Proteomes" id="UP000519004"/>
    </source>
</evidence>
<dbReference type="GO" id="GO:0003755">
    <property type="term" value="F:peptidyl-prolyl cis-trans isomerase activity"/>
    <property type="evidence" value="ECO:0007669"/>
    <property type="project" value="UniProtKB-UniRule"/>
</dbReference>
<feature type="signal peptide" evidence="8">
    <location>
        <begin position="1"/>
        <end position="25"/>
    </location>
</feature>
<dbReference type="PANTHER" id="PTHR43811:SF57">
    <property type="entry name" value="FKBP-TYPE PEPTIDYL-PROLYL CIS-TRANS ISOMERASE FKPA-RELATED"/>
    <property type="match status" value="1"/>
</dbReference>
<evidence type="ECO:0000259" key="9">
    <source>
        <dbReference type="PROSITE" id="PS50059"/>
    </source>
</evidence>
<keyword evidence="3 8" id="KW-0732">Signal</keyword>
<dbReference type="Pfam" id="PF01346">
    <property type="entry name" value="FKBP_N"/>
    <property type="match status" value="1"/>
</dbReference>
<dbReference type="Gene3D" id="1.10.287.460">
    <property type="entry name" value="Peptidyl-prolyl cis-trans isomerase, FKBP-type, N-terminal domain"/>
    <property type="match status" value="1"/>
</dbReference>
<dbReference type="Proteomes" id="UP000519004">
    <property type="component" value="Unassembled WGS sequence"/>
</dbReference>
<reference evidence="10 11" key="1">
    <citation type="submission" date="2020-08" db="EMBL/GenBank/DDBJ databases">
        <title>Genomic Encyclopedia of Type Strains, Phase IV (KMG-IV): sequencing the most valuable type-strain genomes for metagenomic binning, comparative biology and taxonomic classification.</title>
        <authorList>
            <person name="Goeker M."/>
        </authorList>
    </citation>
    <scope>NUCLEOTIDE SEQUENCE [LARGE SCALE GENOMIC DNA]</scope>
    <source>
        <strain evidence="10 11">DSM 25897</strain>
    </source>
</reference>
<dbReference type="PANTHER" id="PTHR43811">
    <property type="entry name" value="FKBP-TYPE PEPTIDYL-PROLYL CIS-TRANS ISOMERASE FKPA"/>
    <property type="match status" value="1"/>
</dbReference>
<evidence type="ECO:0000256" key="2">
    <source>
        <dbReference type="ARBA" id="ARBA00006577"/>
    </source>
</evidence>
<dbReference type="InterPro" id="IPR000774">
    <property type="entry name" value="PPIase_FKBP_N"/>
</dbReference>
<dbReference type="EC" id="5.2.1.8" evidence="7"/>
<dbReference type="InterPro" id="IPR036944">
    <property type="entry name" value="PPIase_FKBP_N_sf"/>
</dbReference>
<evidence type="ECO:0000256" key="4">
    <source>
        <dbReference type="ARBA" id="ARBA00023110"/>
    </source>
</evidence>